<evidence type="ECO:0000313" key="3">
    <source>
        <dbReference type="Proteomes" id="UP000749559"/>
    </source>
</evidence>
<reference evidence="2" key="1">
    <citation type="submission" date="2022-03" db="EMBL/GenBank/DDBJ databases">
        <authorList>
            <person name="Martin C."/>
        </authorList>
    </citation>
    <scope>NUCLEOTIDE SEQUENCE</scope>
</reference>
<evidence type="ECO:0000313" key="2">
    <source>
        <dbReference type="EMBL" id="CAH1790363.1"/>
    </source>
</evidence>
<dbReference type="EMBL" id="CAIIXF020000007">
    <property type="protein sequence ID" value="CAH1790363.1"/>
    <property type="molecule type" value="Genomic_DNA"/>
</dbReference>
<feature type="non-terminal residue" evidence="2">
    <location>
        <position position="1"/>
    </location>
</feature>
<sequence length="145" mass="16415">YLCKESRYDTQISHPEDKISLNSTQSQEHTINKNKGRNLRGKGSATNKDLEGAFEAKSSTSPKSTSNHSQAISVNLVQFMAYHSHLVHWCLTNVSFKSFVQSSYINCCNKKVISPQSKVCLIHNHCQHTITIILHLQIMIVLYPQ</sequence>
<accession>A0A8J1UYV7</accession>
<evidence type="ECO:0000256" key="1">
    <source>
        <dbReference type="SAM" id="MobiDB-lite"/>
    </source>
</evidence>
<comment type="caution">
    <text evidence="2">The sequence shown here is derived from an EMBL/GenBank/DDBJ whole genome shotgun (WGS) entry which is preliminary data.</text>
</comment>
<keyword evidence="3" id="KW-1185">Reference proteome</keyword>
<proteinExistence type="predicted"/>
<feature type="compositionally biased region" description="Low complexity" evidence="1">
    <location>
        <begin position="57"/>
        <end position="66"/>
    </location>
</feature>
<feature type="region of interest" description="Disordered" evidence="1">
    <location>
        <begin position="22"/>
        <end position="67"/>
    </location>
</feature>
<dbReference type="Proteomes" id="UP000749559">
    <property type="component" value="Unassembled WGS sequence"/>
</dbReference>
<name>A0A8J1UYV7_OWEFU</name>
<gene>
    <name evidence="2" type="ORF">OFUS_LOCUS15577</name>
</gene>
<dbReference type="AlphaFoldDB" id="A0A8J1UYV7"/>
<organism evidence="2 3">
    <name type="scientific">Owenia fusiformis</name>
    <name type="common">Polychaete worm</name>
    <dbReference type="NCBI Taxonomy" id="6347"/>
    <lineage>
        <taxon>Eukaryota</taxon>
        <taxon>Metazoa</taxon>
        <taxon>Spiralia</taxon>
        <taxon>Lophotrochozoa</taxon>
        <taxon>Annelida</taxon>
        <taxon>Polychaeta</taxon>
        <taxon>Sedentaria</taxon>
        <taxon>Canalipalpata</taxon>
        <taxon>Sabellida</taxon>
        <taxon>Oweniida</taxon>
        <taxon>Oweniidae</taxon>
        <taxon>Owenia</taxon>
    </lineage>
</organism>
<protein>
    <submittedName>
        <fullName evidence="2">Uncharacterized protein</fullName>
    </submittedName>
</protein>